<dbReference type="PRINTS" id="PR00344">
    <property type="entry name" value="BCTRLSENSOR"/>
</dbReference>
<dbReference type="NCBIfam" id="TIGR00229">
    <property type="entry name" value="sensory_box"/>
    <property type="match status" value="3"/>
</dbReference>
<dbReference type="InterPro" id="IPR003018">
    <property type="entry name" value="GAF"/>
</dbReference>
<keyword evidence="3 6" id="KW-0597">Phosphoprotein</keyword>
<dbReference type="SUPFAM" id="SSF47384">
    <property type="entry name" value="Homodimeric domain of signal transducing histidine kinase"/>
    <property type="match status" value="1"/>
</dbReference>
<evidence type="ECO:0000259" key="8">
    <source>
        <dbReference type="PROSITE" id="PS50110"/>
    </source>
</evidence>
<evidence type="ECO:0000313" key="12">
    <source>
        <dbReference type="Proteomes" id="UP001221838"/>
    </source>
</evidence>
<dbReference type="SMART" id="SM00388">
    <property type="entry name" value="HisKA"/>
    <property type="match status" value="1"/>
</dbReference>
<dbReference type="SMART" id="SM00387">
    <property type="entry name" value="HATPase_c"/>
    <property type="match status" value="1"/>
</dbReference>
<dbReference type="Pfam" id="PF00072">
    <property type="entry name" value="Response_reg"/>
    <property type="match status" value="2"/>
</dbReference>
<dbReference type="Proteomes" id="UP001221838">
    <property type="component" value="Unassembled WGS sequence"/>
</dbReference>
<dbReference type="InterPro" id="IPR013655">
    <property type="entry name" value="PAS_fold_3"/>
</dbReference>
<dbReference type="Gene3D" id="3.30.565.10">
    <property type="entry name" value="Histidine kinase-like ATPase, C-terminal domain"/>
    <property type="match status" value="1"/>
</dbReference>
<feature type="domain" description="PAS" evidence="9">
    <location>
        <begin position="504"/>
        <end position="558"/>
    </location>
</feature>
<dbReference type="InterPro" id="IPR003661">
    <property type="entry name" value="HisK_dim/P_dom"/>
</dbReference>
<comment type="caution">
    <text evidence="11">The sequence shown here is derived from an EMBL/GenBank/DDBJ whole genome shotgun (WGS) entry which is preliminary data.</text>
</comment>
<dbReference type="Pfam" id="PF08447">
    <property type="entry name" value="PAS_3"/>
    <property type="match status" value="2"/>
</dbReference>
<dbReference type="Gene3D" id="1.10.287.130">
    <property type="match status" value="1"/>
</dbReference>
<dbReference type="InterPro" id="IPR004358">
    <property type="entry name" value="Sig_transdc_His_kin-like_C"/>
</dbReference>
<evidence type="ECO:0000259" key="7">
    <source>
        <dbReference type="PROSITE" id="PS50109"/>
    </source>
</evidence>
<dbReference type="SMART" id="SM00091">
    <property type="entry name" value="PAS"/>
    <property type="match status" value="3"/>
</dbReference>
<keyword evidence="4" id="KW-0808">Transferase</keyword>
<dbReference type="PROSITE" id="PS50109">
    <property type="entry name" value="HIS_KIN"/>
    <property type="match status" value="1"/>
</dbReference>
<dbReference type="InterPro" id="IPR036890">
    <property type="entry name" value="HATPase_C_sf"/>
</dbReference>
<dbReference type="Gene3D" id="2.10.70.100">
    <property type="match status" value="1"/>
</dbReference>
<accession>A0ABT5DDD9</accession>
<dbReference type="PROSITE" id="PS50113">
    <property type="entry name" value="PAC"/>
    <property type="match status" value="2"/>
</dbReference>
<evidence type="ECO:0000259" key="10">
    <source>
        <dbReference type="PROSITE" id="PS50113"/>
    </source>
</evidence>
<dbReference type="RefSeq" id="WP_272146181.1">
    <property type="nucleotide sequence ID" value="NZ_JAQNDM010000002.1"/>
</dbReference>
<evidence type="ECO:0000256" key="4">
    <source>
        <dbReference type="ARBA" id="ARBA00022679"/>
    </source>
</evidence>
<dbReference type="InterPro" id="IPR000014">
    <property type="entry name" value="PAS"/>
</dbReference>
<dbReference type="CDD" id="cd00082">
    <property type="entry name" value="HisKA"/>
    <property type="match status" value="1"/>
</dbReference>
<feature type="domain" description="PAS" evidence="9">
    <location>
        <begin position="182"/>
        <end position="257"/>
    </location>
</feature>
<dbReference type="CDD" id="cd18161">
    <property type="entry name" value="REC_hyHK_blue-like"/>
    <property type="match status" value="1"/>
</dbReference>
<dbReference type="InterPro" id="IPR001789">
    <property type="entry name" value="Sig_transdc_resp-reg_receiver"/>
</dbReference>
<dbReference type="Pfam" id="PF08448">
    <property type="entry name" value="PAS_4"/>
    <property type="match status" value="1"/>
</dbReference>
<evidence type="ECO:0000256" key="3">
    <source>
        <dbReference type="ARBA" id="ARBA00022553"/>
    </source>
</evidence>
<dbReference type="SMART" id="SM00448">
    <property type="entry name" value="REC"/>
    <property type="match status" value="2"/>
</dbReference>
<dbReference type="PANTHER" id="PTHR43065:SF49">
    <property type="entry name" value="HISTIDINE KINASE"/>
    <property type="match status" value="1"/>
</dbReference>
<dbReference type="PROSITE" id="PS50112">
    <property type="entry name" value="PAS"/>
    <property type="match status" value="2"/>
</dbReference>
<dbReference type="Gene3D" id="3.40.50.2300">
    <property type="match status" value="2"/>
</dbReference>
<dbReference type="SUPFAM" id="SSF52172">
    <property type="entry name" value="CheY-like"/>
    <property type="match status" value="2"/>
</dbReference>
<feature type="domain" description="Response regulatory" evidence="8">
    <location>
        <begin position="865"/>
        <end position="981"/>
    </location>
</feature>
<feature type="modified residue" description="4-aspartylphosphate" evidence="6">
    <location>
        <position position="915"/>
    </location>
</feature>
<feature type="domain" description="PAC" evidence="10">
    <location>
        <begin position="260"/>
        <end position="312"/>
    </location>
</feature>
<dbReference type="InterPro" id="IPR011006">
    <property type="entry name" value="CheY-like_superfamily"/>
</dbReference>
<sequence length="1131" mass="124327">MPSPSPPTQEQVLEAEVARLRRLLQEAGIDAGPAAMGASPAARLLASAQGGSWEQGEQLRIAQEAGGIGAFAVEIATDAMSVTPEFCRLFGIDVVASVSATQVETLIVPEDRNVASSADTRLQGRASAHAEYRIRHARTGELRWISRRAEFVRDAQGRAVRLIGVVQDVTERRHAEDALRAANERIQLALNAGAVFGTWVWDIPSVRITVDERFSKSFGLAPEAVSQEVTPQELSSSIHPEDYPRVEALVLQTLQEGKPLRVELRARQFDGSYLWLEANGHCEHDAEGKPLRFPGVLLNIDERKRAELRQAVLAEIGEQLRALDSTADIASVAMEQVGRLFGVLRAGYGRVDASQERVEVERDWVSGPGVISVSGTHLFTNHGTYIEDLKRGEPVIIPDVEADPRTAGQVGHLRRFGVRALLDVPLREQGRMVAMLYLHHSEVRHWSRDEVQFMNAVADRIWVASERVRVMADLRRANETLEQRVAQRTRERDRIWNVSQDLQMVSDLEGRFISANPAWTAILGWTQEELLGKTTAWIEHPADHARTRAEVARLAEGHRTVAFENSMRHKNGSYRLLSWMAVPVPEDGLLYAVARDITEQRQIEEQLRQAQKMEAVGNLTGGVAHDFNNLLQIIGGNLQLLERDMASHERGLRRVQTALGAVERGAKLASQLLAFSRRQPLQPMVLHLGRLVRGMDDLLRRSLGESIEVETVVTGGLWNTFADPNQLENVILNLAINARDAMTGHGRLTIEVTNAVLDERYGQLYPEAVPGEYVMLAVSDTGSGMPPEVVARAFEPFFTTKSEGRGTGLGLSMVYGFVKQSGGHVKIYSELGHGTAVKVYLPRAFLAETPRTEAAEGPIEGGSETILVVEDDAAVRATVVEMLSELGYCILKAVDAQSALAIVQSGVQVDLLLTDVVMPGPLRSPDMARQAKVLLPGMEVLFTSGYSENAIVHGGRLDPGVHLLSKPYRREDLARKVRSLLNVRQRLAAQAPRVEREPYRPEQVQGLDKARRLRVLLVEDDEDIRASASELLSVLGHEVLAVESAEEARGALVAEAFDVLFTDVTLPGMSGVELAREAVRRRSGLRIIIASGHGRAALDDGGARLAGVVVLTKPYALSQIQQALEQVASLR</sequence>
<dbReference type="SUPFAM" id="SSF55785">
    <property type="entry name" value="PYP-like sensor domain (PAS domain)"/>
    <property type="match status" value="3"/>
</dbReference>
<evidence type="ECO:0000256" key="5">
    <source>
        <dbReference type="ARBA" id="ARBA00022777"/>
    </source>
</evidence>
<name>A0ABT5DDD9_9BACT</name>
<dbReference type="Gene3D" id="3.30.450.20">
    <property type="entry name" value="PAS domain"/>
    <property type="match status" value="3"/>
</dbReference>
<dbReference type="InterPro" id="IPR005467">
    <property type="entry name" value="His_kinase_dom"/>
</dbReference>
<protein>
    <recommendedName>
        <fullName evidence="2">histidine kinase</fullName>
        <ecNumber evidence="2">2.7.13.3</ecNumber>
    </recommendedName>
</protein>
<keyword evidence="12" id="KW-1185">Reference proteome</keyword>
<dbReference type="InterPro" id="IPR036097">
    <property type="entry name" value="HisK_dim/P_sf"/>
</dbReference>
<dbReference type="SUPFAM" id="SSF55781">
    <property type="entry name" value="GAF domain-like"/>
    <property type="match status" value="1"/>
</dbReference>
<dbReference type="Pfam" id="PF02518">
    <property type="entry name" value="HATPase_c"/>
    <property type="match status" value="1"/>
</dbReference>
<dbReference type="SMART" id="SM00086">
    <property type="entry name" value="PAC"/>
    <property type="match status" value="3"/>
</dbReference>
<proteinExistence type="predicted"/>
<evidence type="ECO:0000259" key="9">
    <source>
        <dbReference type="PROSITE" id="PS50112"/>
    </source>
</evidence>
<comment type="catalytic activity">
    <reaction evidence="1">
        <text>ATP + protein L-histidine = ADP + protein N-phospho-L-histidine.</text>
        <dbReference type="EC" id="2.7.13.3"/>
    </reaction>
</comment>
<feature type="domain" description="Histidine kinase" evidence="7">
    <location>
        <begin position="622"/>
        <end position="845"/>
    </location>
</feature>
<evidence type="ECO:0000256" key="2">
    <source>
        <dbReference type="ARBA" id="ARBA00012438"/>
    </source>
</evidence>
<dbReference type="InterPro" id="IPR001610">
    <property type="entry name" value="PAC"/>
</dbReference>
<dbReference type="PROSITE" id="PS50110">
    <property type="entry name" value="RESPONSE_REGULATORY"/>
    <property type="match status" value="2"/>
</dbReference>
<reference evidence="11 12" key="1">
    <citation type="submission" date="2022-11" db="EMBL/GenBank/DDBJ databases">
        <title>Minimal conservation of predation-associated metabolite biosynthetic gene clusters underscores biosynthetic potential of Myxococcota including descriptions for ten novel species: Archangium lansinium sp. nov., Myxococcus landrumus sp. nov., Nannocystis bai.</title>
        <authorList>
            <person name="Ahearne A."/>
            <person name="Stevens C."/>
            <person name="Dowd S."/>
        </authorList>
    </citation>
    <scope>NUCLEOTIDE SEQUENCE [LARGE SCALE GENOMIC DNA]</scope>
    <source>
        <strain evidence="11 12">NCWAL01</strain>
    </source>
</reference>
<dbReference type="Pfam" id="PF01590">
    <property type="entry name" value="GAF"/>
    <property type="match status" value="1"/>
</dbReference>
<dbReference type="SUPFAM" id="SSF55874">
    <property type="entry name" value="ATPase domain of HSP90 chaperone/DNA topoisomerase II/histidine kinase"/>
    <property type="match status" value="1"/>
</dbReference>
<organism evidence="11 12">
    <name type="scientific">Stigmatella ashevillensis</name>
    <dbReference type="NCBI Taxonomy" id="2995309"/>
    <lineage>
        <taxon>Bacteria</taxon>
        <taxon>Pseudomonadati</taxon>
        <taxon>Myxococcota</taxon>
        <taxon>Myxococcia</taxon>
        <taxon>Myxococcales</taxon>
        <taxon>Cystobacterineae</taxon>
        <taxon>Archangiaceae</taxon>
        <taxon>Stigmatella</taxon>
    </lineage>
</organism>
<dbReference type="InterPro" id="IPR003594">
    <property type="entry name" value="HATPase_dom"/>
</dbReference>
<dbReference type="Gene3D" id="3.30.450.40">
    <property type="match status" value="1"/>
</dbReference>
<dbReference type="InterPro" id="IPR029016">
    <property type="entry name" value="GAF-like_dom_sf"/>
</dbReference>
<dbReference type="EMBL" id="JAQNDM010000002">
    <property type="protein sequence ID" value="MDC0710356.1"/>
    <property type="molecule type" value="Genomic_DNA"/>
</dbReference>
<dbReference type="InterPro" id="IPR035965">
    <property type="entry name" value="PAS-like_dom_sf"/>
</dbReference>
<dbReference type="CDD" id="cd00130">
    <property type="entry name" value="PAS"/>
    <property type="match status" value="3"/>
</dbReference>
<dbReference type="InterPro" id="IPR000700">
    <property type="entry name" value="PAS-assoc_C"/>
</dbReference>
<evidence type="ECO:0000256" key="6">
    <source>
        <dbReference type="PROSITE-ProRule" id="PRU00169"/>
    </source>
</evidence>
<dbReference type="EC" id="2.7.13.3" evidence="2"/>
<feature type="domain" description="Response regulatory" evidence="8">
    <location>
        <begin position="1014"/>
        <end position="1128"/>
    </location>
</feature>
<dbReference type="CDD" id="cd16919">
    <property type="entry name" value="HATPase_CckA-like"/>
    <property type="match status" value="1"/>
</dbReference>
<gene>
    <name evidence="11" type="ORF">POL68_17905</name>
</gene>
<keyword evidence="5" id="KW-0418">Kinase</keyword>
<evidence type="ECO:0000256" key="1">
    <source>
        <dbReference type="ARBA" id="ARBA00000085"/>
    </source>
</evidence>
<dbReference type="SMART" id="SM00065">
    <property type="entry name" value="GAF"/>
    <property type="match status" value="1"/>
</dbReference>
<feature type="modified residue" description="4-aspartylphosphate" evidence="6">
    <location>
        <position position="1063"/>
    </location>
</feature>
<dbReference type="InterPro" id="IPR013656">
    <property type="entry name" value="PAS_4"/>
</dbReference>
<dbReference type="PANTHER" id="PTHR43065">
    <property type="entry name" value="SENSOR HISTIDINE KINASE"/>
    <property type="match status" value="1"/>
</dbReference>
<dbReference type="CDD" id="cd00156">
    <property type="entry name" value="REC"/>
    <property type="match status" value="1"/>
</dbReference>
<evidence type="ECO:0000313" key="11">
    <source>
        <dbReference type="EMBL" id="MDC0710356.1"/>
    </source>
</evidence>
<feature type="domain" description="PAC" evidence="10">
    <location>
        <begin position="128"/>
        <end position="181"/>
    </location>
</feature>